<dbReference type="Gene3D" id="2.60.120.560">
    <property type="entry name" value="Exo-inulinase, domain 1"/>
    <property type="match status" value="1"/>
</dbReference>
<dbReference type="InterPro" id="IPR010496">
    <property type="entry name" value="AL/BT2_dom"/>
</dbReference>
<evidence type="ECO:0000313" key="2">
    <source>
        <dbReference type="EMBL" id="MUH35923.1"/>
    </source>
</evidence>
<organism evidence="2 3">
    <name type="scientific">Zobellia amurskyensis</name>
    <dbReference type="NCBI Taxonomy" id="248905"/>
    <lineage>
        <taxon>Bacteria</taxon>
        <taxon>Pseudomonadati</taxon>
        <taxon>Bacteroidota</taxon>
        <taxon>Flavobacteriia</taxon>
        <taxon>Flavobacteriales</taxon>
        <taxon>Flavobacteriaceae</taxon>
        <taxon>Zobellia</taxon>
    </lineage>
</organism>
<accession>A0A7X2ZT55</accession>
<reference evidence="2 3" key="1">
    <citation type="journal article" date="2019" name="Mar. Drugs">
        <title>Comparative Genomics and CAZyme Genome Repertoires of Marine Zobellia amurskyensis KMM 3526(T) and Zobellia laminariae KMM 3676(T).</title>
        <authorList>
            <person name="Chernysheva N."/>
            <person name="Bystritskaya E."/>
            <person name="Stenkova A."/>
            <person name="Golovkin I."/>
            <person name="Nedashkovskaya O."/>
            <person name="Isaeva M."/>
        </authorList>
    </citation>
    <scope>NUCLEOTIDE SEQUENCE [LARGE SCALE GENOMIC DNA]</scope>
    <source>
        <strain evidence="2 3">KMM 3526</strain>
    </source>
</reference>
<dbReference type="AlphaFoldDB" id="A0A7X2ZT55"/>
<dbReference type="EMBL" id="RCNR01000012">
    <property type="protein sequence ID" value="MUH35923.1"/>
    <property type="molecule type" value="Genomic_DNA"/>
</dbReference>
<proteinExistence type="predicted"/>
<feature type="domain" description="3-keto-alpha-glucoside-1,2-lyase/3-keto-2-hydroxy-glucal hydratase" evidence="1">
    <location>
        <begin position="88"/>
        <end position="271"/>
    </location>
</feature>
<dbReference type="Pfam" id="PF06439">
    <property type="entry name" value="3keto-disac_hyd"/>
    <property type="match status" value="1"/>
</dbReference>
<dbReference type="Proteomes" id="UP000540519">
    <property type="component" value="Unassembled WGS sequence"/>
</dbReference>
<dbReference type="GO" id="GO:0016787">
    <property type="term" value="F:hydrolase activity"/>
    <property type="evidence" value="ECO:0007669"/>
    <property type="project" value="InterPro"/>
</dbReference>
<evidence type="ECO:0000313" key="3">
    <source>
        <dbReference type="Proteomes" id="UP000540519"/>
    </source>
</evidence>
<dbReference type="OrthoDB" id="259356at2"/>
<gene>
    <name evidence="2" type="ORF">D9O36_08730</name>
</gene>
<protein>
    <submittedName>
        <fullName evidence="2">DUF1080 domain-containing protein</fullName>
    </submittedName>
</protein>
<keyword evidence="3" id="KW-1185">Reference proteome</keyword>
<evidence type="ECO:0000259" key="1">
    <source>
        <dbReference type="Pfam" id="PF06439"/>
    </source>
</evidence>
<name>A0A7X2ZT55_9FLAO</name>
<comment type="caution">
    <text evidence="2">The sequence shown here is derived from an EMBL/GenBank/DDBJ whole genome shotgun (WGS) entry which is preliminary data.</text>
</comment>
<sequence>MNICGSLKNVRCLSTDINLRICPYVIILNQMKIKITSIITLALFLSALLSLSAQESIVEWTNPFPKDELGTSYTITPNELPDNQKLFEIKKNKIEILYTWKGDEAPFGMITTTKEYSHFNLELEYKWGERKFAPRLEAKRDAGIVFHIKGEKVVWPTCLECQIQEGDTGDLWVIKGPKVSWFQKDGSEKLLDSSGKKTYIEGDKYGNHEVDGWNKVRVEVRGSESAKFFENGQLVNELKNFLNADDTPLEKGNIALQAEGSEIIYRNIKIQELK</sequence>